<dbReference type="InterPro" id="IPR000073">
    <property type="entry name" value="AB_hydrolase_1"/>
</dbReference>
<organism evidence="2 3">
    <name type="scientific">Streptacidiphilus cavernicola</name>
    <dbReference type="NCBI Taxonomy" id="3342716"/>
    <lineage>
        <taxon>Bacteria</taxon>
        <taxon>Bacillati</taxon>
        <taxon>Actinomycetota</taxon>
        <taxon>Actinomycetes</taxon>
        <taxon>Kitasatosporales</taxon>
        <taxon>Streptomycetaceae</taxon>
        <taxon>Streptacidiphilus</taxon>
    </lineage>
</organism>
<dbReference type="PANTHER" id="PTHR43194:SF2">
    <property type="entry name" value="PEROXISOMAL MEMBRANE PROTEIN LPX1"/>
    <property type="match status" value="1"/>
</dbReference>
<dbReference type="Gene3D" id="3.40.50.1820">
    <property type="entry name" value="alpha/beta hydrolase"/>
    <property type="match status" value="1"/>
</dbReference>
<evidence type="ECO:0000313" key="2">
    <source>
        <dbReference type="EMBL" id="MFC1420112.1"/>
    </source>
</evidence>
<dbReference type="Proteomes" id="UP001592531">
    <property type="component" value="Unassembled WGS sequence"/>
</dbReference>
<accession>A0ABV6W2Z0</accession>
<gene>
    <name evidence="2" type="ORF">ACEZDE_26240</name>
</gene>
<dbReference type="GO" id="GO:0016787">
    <property type="term" value="F:hydrolase activity"/>
    <property type="evidence" value="ECO:0007669"/>
    <property type="project" value="UniProtKB-KW"/>
</dbReference>
<dbReference type="PANTHER" id="PTHR43194">
    <property type="entry name" value="HYDROLASE ALPHA/BETA FOLD FAMILY"/>
    <property type="match status" value="1"/>
</dbReference>
<reference evidence="2 3" key="1">
    <citation type="submission" date="2024-09" db="EMBL/GenBank/DDBJ databases">
        <authorList>
            <person name="Lee S.D."/>
        </authorList>
    </citation>
    <scope>NUCLEOTIDE SEQUENCE [LARGE SCALE GENOMIC DNA]</scope>
    <source>
        <strain evidence="2 3">N8-3</strain>
    </source>
</reference>
<feature type="domain" description="AB hydrolase-1" evidence="1">
    <location>
        <begin position="22"/>
        <end position="270"/>
    </location>
</feature>
<keyword evidence="2" id="KW-0378">Hydrolase</keyword>
<dbReference type="Pfam" id="PF12697">
    <property type="entry name" value="Abhydrolase_6"/>
    <property type="match status" value="1"/>
</dbReference>
<evidence type="ECO:0000259" key="1">
    <source>
        <dbReference type="Pfam" id="PF12697"/>
    </source>
</evidence>
<dbReference type="EMBL" id="JBHFAB010000023">
    <property type="protein sequence ID" value="MFC1420112.1"/>
    <property type="molecule type" value="Genomic_DNA"/>
</dbReference>
<name>A0ABV6W2Z0_9ACTN</name>
<sequence length="279" mass="30432">MSLSDRERLEIDRANGSELPPVVFVHGLWMLASSWQPWRSLFEQNGYATLAPGWPDDPETVAEARERPRLFAGKGIRQVADHTAELIRALRRQPVLVGHSFGGLVVQQLAGRGLAAASVPIGSAPFRGVLPLPLSALRSSFPVLGNPANRRQAVMLSREQFRYAFANAVSADEAERLYETFAVPGSGRPLFQAATANLDPSTEAAVDTLGTRRGPMLLISGDKDRIAPHAIAAASYRRQRRNLATTEFQQIADRGHSLVLDSGWEVVAEAALAFVKRHP</sequence>
<dbReference type="InterPro" id="IPR029058">
    <property type="entry name" value="AB_hydrolase_fold"/>
</dbReference>
<dbReference type="RefSeq" id="WP_380540710.1">
    <property type="nucleotide sequence ID" value="NZ_JBHFAB010000023.1"/>
</dbReference>
<dbReference type="SUPFAM" id="SSF53474">
    <property type="entry name" value="alpha/beta-Hydrolases"/>
    <property type="match status" value="1"/>
</dbReference>
<protein>
    <submittedName>
        <fullName evidence="2">Alpha/beta fold hydrolase</fullName>
    </submittedName>
</protein>
<comment type="caution">
    <text evidence="2">The sequence shown here is derived from an EMBL/GenBank/DDBJ whole genome shotgun (WGS) entry which is preliminary data.</text>
</comment>
<dbReference type="InterPro" id="IPR050228">
    <property type="entry name" value="Carboxylesterase_BioH"/>
</dbReference>
<evidence type="ECO:0000313" key="3">
    <source>
        <dbReference type="Proteomes" id="UP001592531"/>
    </source>
</evidence>
<keyword evidence="3" id="KW-1185">Reference proteome</keyword>
<proteinExistence type="predicted"/>